<gene>
    <name evidence="4" type="ORF">GUJ93_ZPchr0011g28333</name>
</gene>
<evidence type="ECO:0000313" key="4">
    <source>
        <dbReference type="EMBL" id="KAG8089534.1"/>
    </source>
</evidence>
<dbReference type="Proteomes" id="UP000729402">
    <property type="component" value="Unassembled WGS sequence"/>
</dbReference>
<feature type="region of interest" description="Disordered" evidence="1">
    <location>
        <begin position="152"/>
        <end position="197"/>
    </location>
</feature>
<keyword evidence="2" id="KW-0472">Membrane</keyword>
<comment type="caution">
    <text evidence="4">The sequence shown here is derived from an EMBL/GenBank/DDBJ whole genome shotgun (WGS) entry which is preliminary data.</text>
</comment>
<protein>
    <recommendedName>
        <fullName evidence="3">Retroviral polymerase SH3-like domain-containing protein</fullName>
    </recommendedName>
</protein>
<dbReference type="PANTHER" id="PTHR34964:SF1">
    <property type="entry name" value="MEMBRANE LIPOPROTEIN"/>
    <property type="match status" value="1"/>
</dbReference>
<dbReference type="InterPro" id="IPR057670">
    <property type="entry name" value="SH3_retrovirus"/>
</dbReference>
<evidence type="ECO:0000256" key="1">
    <source>
        <dbReference type="SAM" id="MobiDB-lite"/>
    </source>
</evidence>
<organism evidence="4 5">
    <name type="scientific">Zizania palustris</name>
    <name type="common">Northern wild rice</name>
    <dbReference type="NCBI Taxonomy" id="103762"/>
    <lineage>
        <taxon>Eukaryota</taxon>
        <taxon>Viridiplantae</taxon>
        <taxon>Streptophyta</taxon>
        <taxon>Embryophyta</taxon>
        <taxon>Tracheophyta</taxon>
        <taxon>Spermatophyta</taxon>
        <taxon>Magnoliopsida</taxon>
        <taxon>Liliopsida</taxon>
        <taxon>Poales</taxon>
        <taxon>Poaceae</taxon>
        <taxon>BOP clade</taxon>
        <taxon>Oryzoideae</taxon>
        <taxon>Oryzeae</taxon>
        <taxon>Zizaniinae</taxon>
        <taxon>Zizania</taxon>
    </lineage>
</organism>
<evidence type="ECO:0000259" key="3">
    <source>
        <dbReference type="Pfam" id="PF25597"/>
    </source>
</evidence>
<dbReference type="OrthoDB" id="783026at2759"/>
<feature type="transmembrane region" description="Helical" evidence="2">
    <location>
        <begin position="314"/>
        <end position="338"/>
    </location>
</feature>
<feature type="domain" description="Retroviral polymerase SH3-like" evidence="3">
    <location>
        <begin position="55"/>
        <end position="117"/>
    </location>
</feature>
<dbReference type="EMBL" id="JAAALK010000081">
    <property type="protein sequence ID" value="KAG8089534.1"/>
    <property type="molecule type" value="Genomic_DNA"/>
</dbReference>
<keyword evidence="5" id="KW-1185">Reference proteome</keyword>
<feature type="transmembrane region" description="Helical" evidence="2">
    <location>
        <begin position="344"/>
        <end position="365"/>
    </location>
</feature>
<dbReference type="Pfam" id="PF25597">
    <property type="entry name" value="SH3_retrovirus"/>
    <property type="match status" value="1"/>
</dbReference>
<keyword evidence="2" id="KW-1133">Transmembrane helix</keyword>
<dbReference type="PANTHER" id="PTHR34964">
    <property type="entry name" value="MEMBRANE LIPOPROTEIN-RELATED"/>
    <property type="match status" value="1"/>
</dbReference>
<name>A0A8J6BLJ9_ZIZPA</name>
<reference evidence="4" key="1">
    <citation type="journal article" date="2021" name="bioRxiv">
        <title>Whole Genome Assembly and Annotation of Northern Wild Rice, Zizania palustris L., Supports a Whole Genome Duplication in the Zizania Genus.</title>
        <authorList>
            <person name="Haas M."/>
            <person name="Kono T."/>
            <person name="Macchietto M."/>
            <person name="Millas R."/>
            <person name="McGilp L."/>
            <person name="Shao M."/>
            <person name="Duquette J."/>
            <person name="Hirsch C.N."/>
            <person name="Kimball J."/>
        </authorList>
    </citation>
    <scope>NUCLEOTIDE SEQUENCE</scope>
    <source>
        <tissue evidence="4">Fresh leaf tissue</tissue>
    </source>
</reference>
<reference evidence="4" key="2">
    <citation type="submission" date="2021-02" db="EMBL/GenBank/DDBJ databases">
        <authorList>
            <person name="Kimball J.A."/>
            <person name="Haas M.W."/>
            <person name="Macchietto M."/>
            <person name="Kono T."/>
            <person name="Duquette J."/>
            <person name="Shao M."/>
        </authorList>
    </citation>
    <scope>NUCLEOTIDE SEQUENCE</scope>
    <source>
        <tissue evidence="4">Fresh leaf tissue</tissue>
    </source>
</reference>
<keyword evidence="2" id="KW-0812">Transmembrane</keyword>
<accession>A0A8J6BLJ9</accession>
<dbReference type="AlphaFoldDB" id="A0A8J6BLJ9"/>
<sequence>MMKAKGLPDSFWGEAVITAVYVLNRAPTKGVVGMTPFEAWFGKKPAVHHLRTFGCMVHVKNAAPHLRKLDDRSTSMIFIGYEKGSKAYRAYDPVTRRVHVSRDVIFDEQAQWRWEDKGGSIENHGGDDTFTVEYTRVIRTSPATEVAVEAAEWEQREATPMPPSPQPVVDTEERDPSVEPNLEQAMPGLDEGQQGADHELDEEQLDVDHDDAPLRYKKLSELGDQIHKRQTTKQNQNFLAHFCAIKSKNKNRRLAGEGDWRHCHARRLVLGLVLELRLVSVARFARPRSMSAAKQQQEEECGGQRRPAAGNVCCVWLVTALLLLSVLAGGGCLAGYVVLPPSEAPHWLAAVGLALVALPWAFWLATCAYRCAGARAAVAPAASSSVRSRADSPAPGS</sequence>
<evidence type="ECO:0000256" key="2">
    <source>
        <dbReference type="SAM" id="Phobius"/>
    </source>
</evidence>
<evidence type="ECO:0000313" key="5">
    <source>
        <dbReference type="Proteomes" id="UP000729402"/>
    </source>
</evidence>
<proteinExistence type="predicted"/>